<dbReference type="RefSeq" id="WP_036572691.1">
    <property type="nucleotide sequence ID" value="NZ_BBXV01000014.1"/>
</dbReference>
<dbReference type="EMBL" id="CCAX010000001">
    <property type="protein sequence ID" value="CDO01945.1"/>
    <property type="molecule type" value="Genomic_DNA"/>
</dbReference>
<reference evidence="5" key="3">
    <citation type="submission" date="2015-07" db="EMBL/GenBank/DDBJ databases">
        <title>Draft Genome Sequence of Oceanobacillus picturae Heshi-B3 that Was Isolated from Fermented Rice Bran with Aging Salted Mackerel, Which Was Named Heshiko as Traditional Fermented Seafood in Japan.</title>
        <authorList>
            <person name="Akuzawa S."/>
            <person name="Nakagawa J."/>
            <person name="Kanekatsu T."/>
            <person name="Kanesaki Y."/>
            <person name="Suzuki T."/>
        </authorList>
    </citation>
    <scope>NUCLEOTIDE SEQUENCE [LARGE SCALE GENOMIC DNA]</scope>
    <source>
        <strain evidence="5">Heshi-B3</strain>
    </source>
</reference>
<dbReference type="EMBL" id="BBXV01000014">
    <property type="protein sequence ID" value="GAQ17541.1"/>
    <property type="molecule type" value="Genomic_DNA"/>
</dbReference>
<dbReference type="Proteomes" id="UP000052946">
    <property type="component" value="Unassembled WGS sequence"/>
</dbReference>
<reference evidence="2 4" key="2">
    <citation type="submission" date="2014-03" db="EMBL/GenBank/DDBJ databases">
        <authorList>
            <person name="Urmite Genomes U."/>
        </authorList>
    </citation>
    <scope>NUCLEOTIDE SEQUENCE [LARGE SCALE GENOMIC DNA]</scope>
    <source>
        <strain evidence="2 4">S1</strain>
    </source>
</reference>
<reference evidence="2 4" key="1">
    <citation type="submission" date="2014-03" db="EMBL/GenBank/DDBJ databases">
        <title>Draft genome sequencing of Oceanobacillus picturae strain S1 isolated from human gut.</title>
        <authorList>
            <person name="Croce O."/>
            <person name="Lagier J.C."/>
            <person name="Raoult D."/>
        </authorList>
    </citation>
    <scope>NUCLEOTIDE SEQUENCE [LARGE SCALE GENOMIC DNA]</scope>
    <source>
        <strain evidence="2 4">S1</strain>
    </source>
</reference>
<keyword evidence="1" id="KW-0812">Transmembrane</keyword>
<dbReference type="AlphaFoldDB" id="W9B5G9"/>
<organism evidence="2 4">
    <name type="scientific">Oceanobacillus picturae</name>
    <dbReference type="NCBI Taxonomy" id="171693"/>
    <lineage>
        <taxon>Bacteria</taxon>
        <taxon>Bacillati</taxon>
        <taxon>Bacillota</taxon>
        <taxon>Bacilli</taxon>
        <taxon>Bacillales</taxon>
        <taxon>Bacillaceae</taxon>
        <taxon>Oceanobacillus</taxon>
    </lineage>
</organism>
<name>W9B5G9_9BACI</name>
<dbReference type="STRING" id="171693.BN988_00399"/>
<gene>
    <name evidence="2" type="ORF">BN988_00399</name>
    <name evidence="3" type="ORF">OPHB3_1466</name>
</gene>
<keyword evidence="4" id="KW-1185">Reference proteome</keyword>
<protein>
    <submittedName>
        <fullName evidence="3">Membrane protein</fullName>
    </submittedName>
</protein>
<evidence type="ECO:0000313" key="5">
    <source>
        <dbReference type="Proteomes" id="UP000052946"/>
    </source>
</evidence>
<dbReference type="Pfam" id="PF11118">
    <property type="entry name" value="DUF2627"/>
    <property type="match status" value="1"/>
</dbReference>
<evidence type="ECO:0000313" key="3">
    <source>
        <dbReference type="EMBL" id="GAQ17541.1"/>
    </source>
</evidence>
<dbReference type="OrthoDB" id="2989757at2"/>
<keyword evidence="1" id="KW-0472">Membrane</keyword>
<proteinExistence type="predicted"/>
<sequence>MSRSLALIVLFIPGIIAAFGIKLMRDALFSEFYPIFLHTGIQFVVGLLFFIAGLGFIGGFIVYRDRKRQKSKEQTKKMDK</sequence>
<evidence type="ECO:0000313" key="4">
    <source>
        <dbReference type="Proteomes" id="UP000028863"/>
    </source>
</evidence>
<evidence type="ECO:0000256" key="1">
    <source>
        <dbReference type="SAM" id="Phobius"/>
    </source>
</evidence>
<comment type="caution">
    <text evidence="2">The sequence shown here is derived from an EMBL/GenBank/DDBJ whole genome shotgun (WGS) entry which is preliminary data.</text>
</comment>
<accession>W9B5G9</accession>
<dbReference type="Proteomes" id="UP000028863">
    <property type="component" value="Unassembled WGS sequence"/>
</dbReference>
<dbReference type="eggNOG" id="ENOG5032ZXQ">
    <property type="taxonomic scope" value="Bacteria"/>
</dbReference>
<keyword evidence="1" id="KW-1133">Transmembrane helix</keyword>
<feature type="transmembrane region" description="Helical" evidence="1">
    <location>
        <begin position="41"/>
        <end position="63"/>
    </location>
</feature>
<dbReference type="InterPro" id="IPR020138">
    <property type="entry name" value="Uncharacterised_YqzF"/>
</dbReference>
<evidence type="ECO:0000313" key="2">
    <source>
        <dbReference type="EMBL" id="CDO01945.1"/>
    </source>
</evidence>
<reference evidence="3 5" key="4">
    <citation type="journal article" date="2016" name="Genome Announc.">
        <title>Draft Genome Sequence of Oceanobacillus picturae Heshi-B3, Isolated from Fermented Rice Bran in a Traditional Japanese Seafood Dish.</title>
        <authorList>
            <person name="Akuzawa S."/>
            <person name="Nagaoka J."/>
            <person name="Kanekatsu M."/>
            <person name="Kanesaki Y."/>
            <person name="Suzuki T."/>
        </authorList>
    </citation>
    <scope>NUCLEOTIDE SEQUENCE [LARGE SCALE GENOMIC DNA]</scope>
    <source>
        <strain evidence="3 5">Heshi-B3</strain>
    </source>
</reference>